<dbReference type="RefSeq" id="WP_400186926.1">
    <property type="nucleotide sequence ID" value="NZ_JBGORX010000001.1"/>
</dbReference>
<gene>
    <name evidence="1" type="ORF">ACD661_06025</name>
</gene>
<dbReference type="EMBL" id="JBGORX010000001">
    <property type="protein sequence ID" value="MFJ1268106.1"/>
    <property type="molecule type" value="Genomic_DNA"/>
</dbReference>
<reference evidence="1 2" key="1">
    <citation type="submission" date="2024-08" db="EMBL/GenBank/DDBJ databases">
        <title>Draft Genome Sequence of Legionella lytica strain DSB2004, Isolated From a Fire Sprinkler System.</title>
        <authorList>
            <person name="Everhart A.D."/>
            <person name="Kidane D.T."/>
            <person name="Farone A.L."/>
            <person name="Farone M.B."/>
        </authorList>
    </citation>
    <scope>NUCLEOTIDE SEQUENCE [LARGE SCALE GENOMIC DNA]</scope>
    <source>
        <strain evidence="1 2">DSB2004</strain>
    </source>
</reference>
<comment type="caution">
    <text evidence="1">The sequence shown here is derived from an EMBL/GenBank/DDBJ whole genome shotgun (WGS) entry which is preliminary data.</text>
</comment>
<accession>A0ABW8D8E1</accession>
<organism evidence="1 2">
    <name type="scientific">Legionella lytica</name>
    <dbReference type="NCBI Taxonomy" id="96232"/>
    <lineage>
        <taxon>Bacteria</taxon>
        <taxon>Pseudomonadati</taxon>
        <taxon>Pseudomonadota</taxon>
        <taxon>Gammaproteobacteria</taxon>
        <taxon>Legionellales</taxon>
        <taxon>Legionellaceae</taxon>
        <taxon>Legionella</taxon>
    </lineage>
</organism>
<dbReference type="Proteomes" id="UP001615550">
    <property type="component" value="Unassembled WGS sequence"/>
</dbReference>
<evidence type="ECO:0000313" key="2">
    <source>
        <dbReference type="Proteomes" id="UP001615550"/>
    </source>
</evidence>
<name>A0ABW8D8E1_9GAMM</name>
<keyword evidence="2" id="KW-1185">Reference proteome</keyword>
<protein>
    <submittedName>
        <fullName evidence="1">Uncharacterized protein</fullName>
    </submittedName>
</protein>
<evidence type="ECO:0000313" key="1">
    <source>
        <dbReference type="EMBL" id="MFJ1268106.1"/>
    </source>
</evidence>
<sequence length="210" mass="23612">MYSKDNGFFRPPVLASFSIENTTAKPLFDQDLPSTVYQPFLEQLFNWLALDFPENQFILTGSAAKQLQDPTLPNPNDLDFLMGNEDLIQGLSQIRAVLKKMAVEFTFDDASGTLVVVHDAYAIKIQVIDTYNSHHCYPPREKLKDLCTNGSIRMLSAAVIPVVETSNEPIIGWDGNLIEVNEIDLSDNDDLDLDGNEEIINEMVFPHFSK</sequence>
<proteinExistence type="predicted"/>